<dbReference type="PROSITE" id="PS00194">
    <property type="entry name" value="THIOREDOXIN_1"/>
    <property type="match status" value="1"/>
</dbReference>
<dbReference type="PANTHER" id="PTHR22897:SF20">
    <property type="entry name" value="SULFHYDRYL OXIDASE"/>
    <property type="match status" value="1"/>
</dbReference>
<dbReference type="Gene3D" id="3.40.30.10">
    <property type="entry name" value="Glutaredoxin"/>
    <property type="match status" value="2"/>
</dbReference>
<keyword evidence="4" id="KW-1185">Reference proteome</keyword>
<evidence type="ECO:0000313" key="5">
    <source>
        <dbReference type="WBParaSite" id="GPUH_0000050901-mRNA-1"/>
    </source>
</evidence>
<dbReference type="GO" id="GO:0006457">
    <property type="term" value="P:protein folding"/>
    <property type="evidence" value="ECO:0007669"/>
    <property type="project" value="TreeGrafter"/>
</dbReference>
<dbReference type="EMBL" id="UYRT01000453">
    <property type="protein sequence ID" value="VDK28215.1"/>
    <property type="molecule type" value="Genomic_DNA"/>
</dbReference>
<dbReference type="GO" id="GO:0000139">
    <property type="term" value="C:Golgi membrane"/>
    <property type="evidence" value="ECO:0007669"/>
    <property type="project" value="TreeGrafter"/>
</dbReference>
<evidence type="ECO:0000256" key="1">
    <source>
        <dbReference type="SAM" id="SignalP"/>
    </source>
</evidence>
<protein>
    <submittedName>
        <fullName evidence="5">Thioredoxin domain-containing protein</fullName>
    </submittedName>
</protein>
<dbReference type="Proteomes" id="UP000271098">
    <property type="component" value="Unassembled WGS sequence"/>
</dbReference>
<accession>A0A183CVL8</accession>
<feature type="signal peptide" evidence="1">
    <location>
        <begin position="1"/>
        <end position="18"/>
    </location>
</feature>
<dbReference type="CDD" id="cd02992">
    <property type="entry name" value="PDI_a_QSOX"/>
    <property type="match status" value="1"/>
</dbReference>
<dbReference type="GO" id="GO:0005615">
    <property type="term" value="C:extracellular space"/>
    <property type="evidence" value="ECO:0007669"/>
    <property type="project" value="TreeGrafter"/>
</dbReference>
<evidence type="ECO:0000313" key="3">
    <source>
        <dbReference type="EMBL" id="VDK28215.1"/>
    </source>
</evidence>
<dbReference type="PROSITE" id="PS51352">
    <property type="entry name" value="THIOREDOXIN_2"/>
    <property type="match status" value="1"/>
</dbReference>
<evidence type="ECO:0000313" key="4">
    <source>
        <dbReference type="Proteomes" id="UP000271098"/>
    </source>
</evidence>
<name>A0A183CVL8_9BILA</name>
<dbReference type="InterPro" id="IPR039798">
    <property type="entry name" value="Sulfhydryl_oxidase"/>
</dbReference>
<gene>
    <name evidence="3" type="ORF">GPUH_LOCUS509</name>
</gene>
<dbReference type="PANTHER" id="PTHR22897">
    <property type="entry name" value="QUIESCIN Q6-RELATED SULFHYDRYL OXIDASE"/>
    <property type="match status" value="1"/>
</dbReference>
<reference evidence="5" key="1">
    <citation type="submission" date="2016-06" db="UniProtKB">
        <authorList>
            <consortium name="WormBaseParasite"/>
        </authorList>
    </citation>
    <scope>IDENTIFICATION</scope>
</reference>
<dbReference type="SUPFAM" id="SSF52833">
    <property type="entry name" value="Thioredoxin-like"/>
    <property type="match status" value="1"/>
</dbReference>
<organism evidence="5">
    <name type="scientific">Gongylonema pulchrum</name>
    <dbReference type="NCBI Taxonomy" id="637853"/>
    <lineage>
        <taxon>Eukaryota</taxon>
        <taxon>Metazoa</taxon>
        <taxon>Ecdysozoa</taxon>
        <taxon>Nematoda</taxon>
        <taxon>Chromadorea</taxon>
        <taxon>Rhabditida</taxon>
        <taxon>Spirurina</taxon>
        <taxon>Spiruromorpha</taxon>
        <taxon>Spiruroidea</taxon>
        <taxon>Gongylonematidae</taxon>
        <taxon>Gongylonema</taxon>
    </lineage>
</organism>
<dbReference type="Gene3D" id="1.20.120.1960">
    <property type="entry name" value="QSOX sulfhydryl oxidase domain"/>
    <property type="match status" value="1"/>
</dbReference>
<dbReference type="InterPro" id="IPR013766">
    <property type="entry name" value="Thioredoxin_domain"/>
</dbReference>
<feature type="chain" id="PRO_5043138441" evidence="1">
    <location>
        <begin position="19"/>
        <end position="372"/>
    </location>
</feature>
<sequence length="372" mass="42908">MFCLTALLLLLLVLLLTATKIHGSIANMDYVPLGNNPTLYEPGYDPIVQLDYASFQDTVFNQDHAFVVEFYADWCGHCRAFAPHYLTFALSVDKWGKVVTVAAINCADVVNQKTCSEQGIIGYPMIKYYPRYARNRMDAVKLEPKQSLSQMKSQLTQAVRNEYQQYHYADWPDLTHLTVDSAVALKNSWSRRNDSHKYLAVLFEQFDIVGVEFLLDLFPAQDKVLSRRVLLPAPVIRPFTVTHLPYVLVFQRGTDAPIYQSPYVFHFFPPFLFHIYGAHSSREIMAITSAHREPHDHHFPKIPRIKQHRPVIQCEKYQERCRELYYVSETDMLKAMRMALFDEVIKSTGRISESNFTALLSFVSMLADVTVF</sequence>
<proteinExistence type="predicted"/>
<dbReference type="Pfam" id="PF00085">
    <property type="entry name" value="Thioredoxin"/>
    <property type="match status" value="1"/>
</dbReference>
<dbReference type="AlphaFoldDB" id="A0A183CVL8"/>
<evidence type="ECO:0000259" key="2">
    <source>
        <dbReference type="PROSITE" id="PS51352"/>
    </source>
</evidence>
<dbReference type="InterPro" id="IPR042568">
    <property type="entry name" value="QSOX_FAD-bd_sf"/>
</dbReference>
<dbReference type="GO" id="GO:0016971">
    <property type="term" value="F:flavin-dependent sulfhydryl oxidase activity"/>
    <property type="evidence" value="ECO:0007669"/>
    <property type="project" value="InterPro"/>
</dbReference>
<reference evidence="3 4" key="2">
    <citation type="submission" date="2018-11" db="EMBL/GenBank/DDBJ databases">
        <authorList>
            <consortium name="Pathogen Informatics"/>
        </authorList>
    </citation>
    <scope>NUCLEOTIDE SEQUENCE [LARGE SCALE GENOMIC DNA]</scope>
</reference>
<dbReference type="InterPro" id="IPR036249">
    <property type="entry name" value="Thioredoxin-like_sf"/>
</dbReference>
<dbReference type="GO" id="GO:0003756">
    <property type="term" value="F:protein disulfide isomerase activity"/>
    <property type="evidence" value="ECO:0007669"/>
    <property type="project" value="TreeGrafter"/>
</dbReference>
<dbReference type="OrthoDB" id="59470at2759"/>
<feature type="domain" description="Thioredoxin" evidence="2">
    <location>
        <begin position="7"/>
        <end position="156"/>
    </location>
</feature>
<keyword evidence="1" id="KW-0732">Signal</keyword>
<dbReference type="WBParaSite" id="GPUH_0000050901-mRNA-1">
    <property type="protein sequence ID" value="GPUH_0000050901-mRNA-1"/>
    <property type="gene ID" value="GPUH_0000050901"/>
</dbReference>
<dbReference type="InterPro" id="IPR017937">
    <property type="entry name" value="Thioredoxin_CS"/>
</dbReference>